<accession>A0A0N5BAG0</accession>
<keyword evidence="6" id="KW-1133">Transmembrane helix</keyword>
<name>A0A0N5BAG0_STREA</name>
<dbReference type="PANTHER" id="PTHR21461">
    <property type="entry name" value="GLYCOSYLTRANSFERASE FAMILY 92 PROTEIN"/>
    <property type="match status" value="1"/>
</dbReference>
<proteinExistence type="inferred from homology"/>
<dbReference type="WBParaSite" id="SPAL_0000303000.2">
    <property type="protein sequence ID" value="SPAL_0000303000.2"/>
    <property type="gene ID" value="SPAL_0000303000"/>
</dbReference>
<evidence type="ECO:0000256" key="1">
    <source>
        <dbReference type="ARBA" id="ARBA00004167"/>
    </source>
</evidence>
<keyword evidence="8" id="KW-1185">Reference proteome</keyword>
<comment type="subcellular location">
    <subcellularLocation>
        <location evidence="1">Membrane</location>
        <topology evidence="1">Single-pass membrane protein</topology>
    </subcellularLocation>
</comment>
<reference evidence="9" key="1">
    <citation type="submission" date="2017-02" db="UniProtKB">
        <authorList>
            <consortium name="WormBaseParasite"/>
        </authorList>
    </citation>
    <scope>IDENTIFICATION</scope>
</reference>
<dbReference type="GO" id="GO:0016020">
    <property type="term" value="C:membrane"/>
    <property type="evidence" value="ECO:0007669"/>
    <property type="project" value="UniProtKB-SubCell"/>
</dbReference>
<evidence type="ECO:0000313" key="8">
    <source>
        <dbReference type="Proteomes" id="UP000046392"/>
    </source>
</evidence>
<evidence type="ECO:0000256" key="7">
    <source>
        <dbReference type="ARBA" id="ARBA00023136"/>
    </source>
</evidence>
<sequence>MVVINSSIKLESFIPNNQNIHMQLFNNPKTLEFEDKIIFFKHTFYSVSFIAGLADYFYIVNSNTNYLLNIDSAIWNLIITFSEDVSRYKNQKRKINLLHYLQICMSKSTILKKYYSYSNQKTKLIYLKCLKQVFLTTHKEEQIQSGLYGYTTHIKINETIKLNNFFKSLKINFDLNDSKAINSQIHDKSSIKKLLELKEDFDNFSNLEVVSNATKSYKEDNIYHSLDLSNVEWDKKFNDHRYNIYIKSAFLISNDSIRLSILKNINDNRQLYYRLPNSQIELKNYEKVVLNCQSGLCIEKCLNLCTTVGYVGEIYKKNLFSLLNNEKKIYLTKDLLEMKDVEVELIDSRKIILKNGETLYRHTLGICIQPMYLYYDYPTVIRFFENWILEGVTKFYIYHQSSLDKIFEIIKAYRLKSNIDIEIIDWSKLPYNEENGEFNPNTEIYRLEAPLAIYDCMQRARNHIKFVISTDLDEMIYVDKKIANGNLLALLERESNKYPDSALFSFQSRRGYIPMNWGVGNPKNIDFSVFSNLLMDTNVFKRPLYQKNVYRPERVVSYQIHLIRSLERNPLTNHKYTYTLIPPSSAFIFHLRRFKDYFFLNTEKIKTTLLEEKSKKWNRNFKNRLSLLNFTNNDWLTNIHHIGLELENCRKRVARTMGEIICQSIEVCEKKLKVINNNRTIKANNSWIVI</sequence>
<dbReference type="GO" id="GO:0005737">
    <property type="term" value="C:cytoplasm"/>
    <property type="evidence" value="ECO:0007669"/>
    <property type="project" value="TreeGrafter"/>
</dbReference>
<keyword evidence="4" id="KW-0808">Transferase</keyword>
<keyword evidence="3" id="KW-0328">Glycosyltransferase</keyword>
<keyword evidence="7" id="KW-0472">Membrane</keyword>
<protein>
    <submittedName>
        <fullName evidence="9">Glycosyltransferase family 92 protein</fullName>
    </submittedName>
</protein>
<dbReference type="InterPro" id="IPR008166">
    <property type="entry name" value="Glyco_transf_92"/>
</dbReference>
<evidence type="ECO:0000256" key="4">
    <source>
        <dbReference type="ARBA" id="ARBA00022679"/>
    </source>
</evidence>
<organism evidence="8 9">
    <name type="scientific">Strongyloides papillosus</name>
    <name type="common">Intestinal threadworm</name>
    <dbReference type="NCBI Taxonomy" id="174720"/>
    <lineage>
        <taxon>Eukaryota</taxon>
        <taxon>Metazoa</taxon>
        <taxon>Ecdysozoa</taxon>
        <taxon>Nematoda</taxon>
        <taxon>Chromadorea</taxon>
        <taxon>Rhabditida</taxon>
        <taxon>Tylenchina</taxon>
        <taxon>Panagrolaimomorpha</taxon>
        <taxon>Strongyloidoidea</taxon>
        <taxon>Strongyloididae</taxon>
        <taxon>Strongyloides</taxon>
    </lineage>
</organism>
<evidence type="ECO:0000256" key="5">
    <source>
        <dbReference type="ARBA" id="ARBA00022692"/>
    </source>
</evidence>
<dbReference type="PANTHER" id="PTHR21461:SF80">
    <property type="entry name" value="GLYCOSYLTRANSFERASE FAMILY 92 PROTEIN"/>
    <property type="match status" value="1"/>
</dbReference>
<dbReference type="GO" id="GO:0016757">
    <property type="term" value="F:glycosyltransferase activity"/>
    <property type="evidence" value="ECO:0007669"/>
    <property type="project" value="UniProtKB-KW"/>
</dbReference>
<keyword evidence="5" id="KW-0812">Transmembrane</keyword>
<evidence type="ECO:0000313" key="9">
    <source>
        <dbReference type="WBParaSite" id="SPAL_0000303000.2"/>
    </source>
</evidence>
<comment type="similarity">
    <text evidence="2">Belongs to the glycosyltransferase 92 family.</text>
</comment>
<dbReference type="Pfam" id="PF01697">
    <property type="entry name" value="Glyco_transf_92"/>
    <property type="match status" value="1"/>
</dbReference>
<dbReference type="Proteomes" id="UP000046392">
    <property type="component" value="Unplaced"/>
</dbReference>
<dbReference type="AlphaFoldDB" id="A0A0N5BAG0"/>
<evidence type="ECO:0000256" key="3">
    <source>
        <dbReference type="ARBA" id="ARBA00022676"/>
    </source>
</evidence>
<evidence type="ECO:0000256" key="6">
    <source>
        <dbReference type="ARBA" id="ARBA00022989"/>
    </source>
</evidence>
<evidence type="ECO:0000256" key="2">
    <source>
        <dbReference type="ARBA" id="ARBA00007647"/>
    </source>
</evidence>